<dbReference type="AlphaFoldDB" id="A0A1Y2CN15"/>
<dbReference type="Pfam" id="PF10154">
    <property type="entry name" value="Fy-3"/>
    <property type="match status" value="1"/>
</dbReference>
<sequence>MKPVFPKAYNSLINSNIPSLSDFLLSIERNYTKQIEKEWETKEKNKTEMQSIYNLKAETKTGRNLKKLMNHHNEDMELVKANYDSRIEELKNIQKKEYKFFIENLYNKLKLREDISSFEEVQGLIRSVINEYKVYLTKSNIEISSVLDNLCSSFKGELKIETKNDTEKNPIETSNVENSINQINDENKLNLSSKVNYFII</sequence>
<evidence type="ECO:0000313" key="2">
    <source>
        <dbReference type="Proteomes" id="UP000193920"/>
    </source>
</evidence>
<organism evidence="1 2">
    <name type="scientific">Neocallimastix californiae</name>
    <dbReference type="NCBI Taxonomy" id="1754190"/>
    <lineage>
        <taxon>Eukaryota</taxon>
        <taxon>Fungi</taxon>
        <taxon>Fungi incertae sedis</taxon>
        <taxon>Chytridiomycota</taxon>
        <taxon>Chytridiomycota incertae sedis</taxon>
        <taxon>Neocallimastigomycetes</taxon>
        <taxon>Neocallimastigales</taxon>
        <taxon>Neocallimastigaceae</taxon>
        <taxon>Neocallimastix</taxon>
    </lineage>
</organism>
<accession>A0A1Y2CN15</accession>
<comment type="caution">
    <text evidence="1">The sequence shown here is derived from an EMBL/GenBank/DDBJ whole genome shotgun (WGS) entry which is preliminary data.</text>
</comment>
<reference evidence="1 2" key="1">
    <citation type="submission" date="2016-08" db="EMBL/GenBank/DDBJ databases">
        <title>A Parts List for Fungal Cellulosomes Revealed by Comparative Genomics.</title>
        <authorList>
            <consortium name="DOE Joint Genome Institute"/>
            <person name="Haitjema C.H."/>
            <person name="Gilmore S.P."/>
            <person name="Henske J.K."/>
            <person name="Solomon K.V."/>
            <person name="De Groot R."/>
            <person name="Kuo A."/>
            <person name="Mondo S.J."/>
            <person name="Salamov A.A."/>
            <person name="Labutti K."/>
            <person name="Zhao Z."/>
            <person name="Chiniquy J."/>
            <person name="Barry K."/>
            <person name="Brewer H.M."/>
            <person name="Purvine S.O."/>
            <person name="Wright A.T."/>
            <person name="Boxma B."/>
            <person name="Van Alen T."/>
            <person name="Hackstein J.H."/>
            <person name="Baker S.E."/>
            <person name="Grigoriev I.V."/>
            <person name="O'Malley M.A."/>
        </authorList>
    </citation>
    <scope>NUCLEOTIDE SEQUENCE [LARGE SCALE GENOMIC DNA]</scope>
    <source>
        <strain evidence="1 2">G1</strain>
    </source>
</reference>
<proteinExistence type="predicted"/>
<gene>
    <name evidence="1" type="ORF">LY90DRAFT_671025</name>
</gene>
<keyword evidence="2" id="KW-1185">Reference proteome</keyword>
<name>A0A1Y2CN15_9FUNG</name>
<dbReference type="Proteomes" id="UP000193920">
    <property type="component" value="Unassembled WGS sequence"/>
</dbReference>
<dbReference type="EMBL" id="MCOG01000102">
    <property type="protein sequence ID" value="ORY48347.1"/>
    <property type="molecule type" value="Genomic_DNA"/>
</dbReference>
<protein>
    <submittedName>
        <fullName evidence="1">Uncharacterized protein</fullName>
    </submittedName>
</protein>
<dbReference type="STRING" id="1754190.A0A1Y2CN15"/>
<evidence type="ECO:0000313" key="1">
    <source>
        <dbReference type="EMBL" id="ORY48347.1"/>
    </source>
</evidence>
<dbReference type="InterPro" id="IPR019311">
    <property type="entry name" value="Fy-3"/>
</dbReference>
<dbReference type="OrthoDB" id="415359at2759"/>